<comment type="caution">
    <text evidence="3">The sequence shown here is derived from an EMBL/GenBank/DDBJ whole genome shotgun (WGS) entry which is preliminary data.</text>
</comment>
<protein>
    <submittedName>
        <fullName evidence="3">DUF4179 domain-containing protein</fullName>
    </submittedName>
</protein>
<evidence type="ECO:0000259" key="2">
    <source>
        <dbReference type="Pfam" id="PF13786"/>
    </source>
</evidence>
<dbReference type="RefSeq" id="WP_204730361.1">
    <property type="nucleotide sequence ID" value="NZ_JAFBDK010000016.1"/>
</dbReference>
<keyword evidence="1" id="KW-0812">Transmembrane</keyword>
<dbReference type="Gene3D" id="2.60.40.1630">
    <property type="entry name" value="bacillus anthracis domain"/>
    <property type="match status" value="1"/>
</dbReference>
<evidence type="ECO:0000313" key="4">
    <source>
        <dbReference type="Proteomes" id="UP001597561"/>
    </source>
</evidence>
<dbReference type="EMBL" id="JBHUPG010000015">
    <property type="protein sequence ID" value="MFD2911973.1"/>
    <property type="molecule type" value="Genomic_DNA"/>
</dbReference>
<proteinExistence type="predicted"/>
<dbReference type="Pfam" id="PF13786">
    <property type="entry name" value="DUF4179"/>
    <property type="match status" value="1"/>
</dbReference>
<reference evidence="4" key="1">
    <citation type="journal article" date="2019" name="Int. J. Syst. Evol. Microbiol.">
        <title>The Global Catalogue of Microorganisms (GCM) 10K type strain sequencing project: providing services to taxonomists for standard genome sequencing and annotation.</title>
        <authorList>
            <consortium name="The Broad Institute Genomics Platform"/>
            <consortium name="The Broad Institute Genome Sequencing Center for Infectious Disease"/>
            <person name="Wu L."/>
            <person name="Ma J."/>
        </authorList>
    </citation>
    <scope>NUCLEOTIDE SEQUENCE [LARGE SCALE GENOMIC DNA]</scope>
    <source>
        <strain evidence="4">KCTC 13528</strain>
    </source>
</reference>
<gene>
    <name evidence="3" type="ORF">ACFS5P_08800</name>
</gene>
<evidence type="ECO:0000256" key="1">
    <source>
        <dbReference type="SAM" id="Phobius"/>
    </source>
</evidence>
<dbReference type="InterPro" id="IPR025436">
    <property type="entry name" value="DUF4179"/>
</dbReference>
<evidence type="ECO:0000313" key="3">
    <source>
        <dbReference type="EMBL" id="MFD2911973.1"/>
    </source>
</evidence>
<feature type="transmembrane region" description="Helical" evidence="1">
    <location>
        <begin position="47"/>
        <end position="66"/>
    </location>
</feature>
<sequence>MNIYEKLNDLQIDTNEHTEQLSHFEQKKWAKRVKRNLGRSKKKSGKMLMISAAAVLVMSASIYLTVPLVADEQYSGGSIESFVSQVQPGDYTDYKKVVDLKQETTSGTLTLHELMIDGDRLFISSLLEPANDFDFSYDKQLEPEVVINGVTSANEFMAQSIDEAGNAFTIYNEVDLAEIPAEEELEISISYHSVLGMEKIELPEPWTFELTVPTEEMTAPSSQIEMNEVITLPEGHTMTVTNTVITPVSVQFDMELSDPEAEKVSFELVSPGGEKTIYGSSLMDSLNKGESYIRFYNYHIEPGTRLVPVHYETLEPLGEGIEVPVINP</sequence>
<dbReference type="Proteomes" id="UP001597561">
    <property type="component" value="Unassembled WGS sequence"/>
</dbReference>
<accession>A0ABW5ZIQ8</accession>
<feature type="domain" description="DUF4179" evidence="2">
    <location>
        <begin position="42"/>
        <end position="125"/>
    </location>
</feature>
<keyword evidence="4" id="KW-1185">Reference proteome</keyword>
<keyword evidence="1" id="KW-1133">Transmembrane helix</keyword>
<organism evidence="3 4">
    <name type="scientific">Jeotgalibacillus terrae</name>
    <dbReference type="NCBI Taxonomy" id="587735"/>
    <lineage>
        <taxon>Bacteria</taxon>
        <taxon>Bacillati</taxon>
        <taxon>Bacillota</taxon>
        <taxon>Bacilli</taxon>
        <taxon>Bacillales</taxon>
        <taxon>Caryophanaceae</taxon>
        <taxon>Jeotgalibacillus</taxon>
    </lineage>
</organism>
<keyword evidence="1" id="KW-0472">Membrane</keyword>
<name>A0ABW5ZIQ8_9BACL</name>